<dbReference type="InterPro" id="IPR001119">
    <property type="entry name" value="SLH_dom"/>
</dbReference>
<evidence type="ECO:0000313" key="5">
    <source>
        <dbReference type="Proteomes" id="UP000318667"/>
    </source>
</evidence>
<gene>
    <name evidence="4" type="ORF">IQ19_00959</name>
</gene>
<dbReference type="RefSeq" id="WP_242020901.1">
    <property type="nucleotide sequence ID" value="NZ_CBCSDC010000010.1"/>
</dbReference>
<proteinExistence type="predicted"/>
<dbReference type="PANTHER" id="PTHR43308:SF5">
    <property type="entry name" value="S-LAYER PROTEIN _ PEPTIDOGLYCAN ENDO-BETA-N-ACETYLGLUCOSAMINIDASE"/>
    <property type="match status" value="1"/>
</dbReference>
<evidence type="ECO:0000256" key="1">
    <source>
        <dbReference type="ARBA" id="ARBA00022729"/>
    </source>
</evidence>
<organism evidence="4 5">
    <name type="scientific">Cytobacillus oceanisediminis</name>
    <dbReference type="NCBI Taxonomy" id="665099"/>
    <lineage>
        <taxon>Bacteria</taxon>
        <taxon>Bacillati</taxon>
        <taxon>Bacillota</taxon>
        <taxon>Bacilli</taxon>
        <taxon>Bacillales</taxon>
        <taxon>Bacillaceae</taxon>
        <taxon>Cytobacillus</taxon>
    </lineage>
</organism>
<dbReference type="Pfam" id="PF00395">
    <property type="entry name" value="SLH"/>
    <property type="match status" value="3"/>
</dbReference>
<dbReference type="InterPro" id="IPR051465">
    <property type="entry name" value="Cell_Envelope_Struct_Comp"/>
</dbReference>
<keyword evidence="1 2" id="KW-0732">Signal</keyword>
<comment type="caution">
    <text evidence="4">The sequence shown here is derived from an EMBL/GenBank/DDBJ whole genome shotgun (WGS) entry which is preliminary data.</text>
</comment>
<evidence type="ECO:0000256" key="2">
    <source>
        <dbReference type="SAM" id="SignalP"/>
    </source>
</evidence>
<feature type="domain" description="SLH" evidence="3">
    <location>
        <begin position="608"/>
        <end position="669"/>
    </location>
</feature>
<dbReference type="Proteomes" id="UP000318667">
    <property type="component" value="Unassembled WGS sequence"/>
</dbReference>
<dbReference type="PROSITE" id="PS51272">
    <property type="entry name" value="SLH"/>
    <property type="match status" value="3"/>
</dbReference>
<feature type="domain" description="SLH" evidence="3">
    <location>
        <begin position="677"/>
        <end position="740"/>
    </location>
</feature>
<dbReference type="EMBL" id="VLKI01000002">
    <property type="protein sequence ID" value="TWH89712.1"/>
    <property type="molecule type" value="Genomic_DNA"/>
</dbReference>
<dbReference type="PANTHER" id="PTHR43308">
    <property type="entry name" value="OUTER MEMBRANE PROTEIN ALPHA-RELATED"/>
    <property type="match status" value="1"/>
</dbReference>
<feature type="signal peptide" evidence="2">
    <location>
        <begin position="1"/>
        <end position="27"/>
    </location>
</feature>
<sequence length="741" mass="80190">MKKYPFSNKAMKAILAATIALSPVVTTGVFSGGEKVEAAEVDINQEIENLASKFYVFYNSAGTFGFTGTPTDKINTMSINFTAYSSIPSDKRDTLTQLLKNISTLIYTEHGSAADLSSAVKTFRTNNATLFNSLFEGQGDITSKQLILFISDLENELESAIAAAALTGSSSYSDVIKRAVSQTLNYGLHKDQYSNLNGRLSTSIGLSIEDLFLLQSALNDHIDPQKTLRSAMMQSAFKEKGAQIYSSSDNKYELRVRTSSANISLDHSLTWSTSNSSIASFTGNTLSVHATGTVDVYAMLDGIKLMTKSVSVTAPGGGGGGTDPNPGDDNVVQPPVEVIRVPNPSGKVDVVTKVSPEKVQEIVNLITPEKNVIAIKLEKAAEGEEVKANVPGNLFTEAGKKNPHAVVEVKTEGASYKLPASEVKVSEIAAKLGVNESEVQIIISVNEVPQEDVKDTVDKNKLNLASKVIEFTVTAVSGNKSQSISTFTTFVEREITGDQEFDADQSVAVKLNEDGTFSAIPTLFVGNTATVKSLTNSKYTIVENDITFPDVNNVNWAEDYIETLASKYIIRGKLDGRYAPADDMTRAEFIVLLVRGLGLPGEEYNGEFRDVKGSEWFNSSGEVMAAVKYGITEGMRDGRFAPGEKITRIQAAAMVSRAMELKFLNYDKSGLDTSKKIKEFKDYNGIAPWARADIEKIYQAGIMSGTSAGKFNPSGLTKRDQMARILGEFLVSAKLMNDTIE</sequence>
<keyword evidence="5" id="KW-1185">Reference proteome</keyword>
<accession>A0A562K2Q6</accession>
<evidence type="ECO:0000259" key="3">
    <source>
        <dbReference type="PROSITE" id="PS51272"/>
    </source>
</evidence>
<dbReference type="GeneID" id="65402223"/>
<feature type="domain" description="SLH" evidence="3">
    <location>
        <begin position="544"/>
        <end position="607"/>
    </location>
</feature>
<dbReference type="AlphaFoldDB" id="A0A562K2Q6"/>
<evidence type="ECO:0000313" key="4">
    <source>
        <dbReference type="EMBL" id="TWH89712.1"/>
    </source>
</evidence>
<reference evidence="4 5" key="1">
    <citation type="journal article" date="2015" name="Stand. Genomic Sci.">
        <title>Genomic Encyclopedia of Bacterial and Archaeal Type Strains, Phase III: the genomes of soil and plant-associated and newly described type strains.</title>
        <authorList>
            <person name="Whitman W.B."/>
            <person name="Woyke T."/>
            <person name="Klenk H.P."/>
            <person name="Zhou Y."/>
            <person name="Lilburn T.G."/>
            <person name="Beck B.J."/>
            <person name="De Vos P."/>
            <person name="Vandamme P."/>
            <person name="Eisen J.A."/>
            <person name="Garrity G."/>
            <person name="Hugenholtz P."/>
            <person name="Kyrpides N.C."/>
        </authorList>
    </citation>
    <scope>NUCLEOTIDE SEQUENCE [LARGE SCALE GENOMIC DNA]</scope>
    <source>
        <strain evidence="4 5">CGMCC 1.10115</strain>
    </source>
</reference>
<feature type="chain" id="PRO_5039643652" evidence="2">
    <location>
        <begin position="28"/>
        <end position="741"/>
    </location>
</feature>
<name>A0A562K2Q6_9BACI</name>
<protein>
    <submittedName>
        <fullName evidence="4">S-layer family protein</fullName>
    </submittedName>
</protein>